<dbReference type="PANTHER" id="PTHR30250:SF11">
    <property type="entry name" value="O-ANTIGEN TRANSPORTER-RELATED"/>
    <property type="match status" value="1"/>
</dbReference>
<dbReference type="AlphaFoldDB" id="A0A1E5FN41"/>
<evidence type="ECO:0000256" key="6">
    <source>
        <dbReference type="SAM" id="Phobius"/>
    </source>
</evidence>
<feature type="transmembrane region" description="Helical" evidence="6">
    <location>
        <begin position="98"/>
        <end position="118"/>
    </location>
</feature>
<dbReference type="PANTHER" id="PTHR30250">
    <property type="entry name" value="PST FAMILY PREDICTED COLANIC ACID TRANSPORTER"/>
    <property type="match status" value="1"/>
</dbReference>
<comment type="caution">
    <text evidence="7">The sequence shown here is derived from an EMBL/GenBank/DDBJ whole genome shotgun (WGS) entry which is preliminary data.</text>
</comment>
<evidence type="ECO:0000256" key="5">
    <source>
        <dbReference type="ARBA" id="ARBA00023136"/>
    </source>
</evidence>
<feature type="transmembrane region" description="Helical" evidence="6">
    <location>
        <begin position="248"/>
        <end position="272"/>
    </location>
</feature>
<dbReference type="OrthoDB" id="5240734at2"/>
<feature type="transmembrane region" description="Helical" evidence="6">
    <location>
        <begin position="40"/>
        <end position="63"/>
    </location>
</feature>
<keyword evidence="2" id="KW-1003">Cell membrane</keyword>
<keyword evidence="5 6" id="KW-0472">Membrane</keyword>
<dbReference type="Proteomes" id="UP000094802">
    <property type="component" value="Unassembled WGS sequence"/>
</dbReference>
<evidence type="ECO:0000256" key="3">
    <source>
        <dbReference type="ARBA" id="ARBA00022692"/>
    </source>
</evidence>
<dbReference type="EMBL" id="AJZD02000208">
    <property type="protein sequence ID" value="OEF91676.1"/>
    <property type="molecule type" value="Genomic_DNA"/>
</dbReference>
<organism evidence="7 8">
    <name type="scientific">Vibrio splendidus 12E03</name>
    <dbReference type="NCBI Taxonomy" id="1191305"/>
    <lineage>
        <taxon>Bacteria</taxon>
        <taxon>Pseudomonadati</taxon>
        <taxon>Pseudomonadota</taxon>
        <taxon>Gammaproteobacteria</taxon>
        <taxon>Vibrionales</taxon>
        <taxon>Vibrionaceae</taxon>
        <taxon>Vibrio</taxon>
    </lineage>
</organism>
<protein>
    <submittedName>
        <fullName evidence="7">Uncharacterized protein</fullName>
    </submittedName>
</protein>
<reference evidence="7 8" key="1">
    <citation type="journal article" date="2012" name="Science">
        <title>Ecological populations of bacteria act as socially cohesive units of antibiotic production and resistance.</title>
        <authorList>
            <person name="Cordero O.X."/>
            <person name="Wildschutte H."/>
            <person name="Kirkup B."/>
            <person name="Proehl S."/>
            <person name="Ngo L."/>
            <person name="Hussain F."/>
            <person name="Le Roux F."/>
            <person name="Mincer T."/>
            <person name="Polz M.F."/>
        </authorList>
    </citation>
    <scope>NUCLEOTIDE SEQUENCE [LARGE SCALE GENOMIC DNA]</scope>
    <source>
        <strain evidence="7 8">12E03</strain>
    </source>
</reference>
<feature type="transmembrane region" description="Helical" evidence="6">
    <location>
        <begin position="171"/>
        <end position="192"/>
    </location>
</feature>
<feature type="transmembrane region" description="Helical" evidence="6">
    <location>
        <begin position="139"/>
        <end position="159"/>
    </location>
</feature>
<evidence type="ECO:0000313" key="7">
    <source>
        <dbReference type="EMBL" id="OEF91676.1"/>
    </source>
</evidence>
<sequence length="340" mass="38875">SDRISIGDYYFSCLIVKVISSVFGYVISIIAISLLDFNLYVGAVISTLILFKTITILTIYNITVKKEKKYFFIGVFSTSISFIMKLMLVLFLDESNIPYFYIIDMFVLFTVAGGVFLVEFRSVRAKYLLEIFGLVKLRIYFILSSFSIVAFGKVDQILLAKMMTLENVANYALAMKVVGIFVLMSSAFNLSFSRELSISRNDNERYINIIRNLMFFTIFLGVLFSVLNFYISPLAINVFYGDKFNQAIYIVRLLSPLILLIFISSSIGRVLVAEELGRIAFTRNFLGLSFNFVLNLMLIPYFGIDGVIVSALLSWVLSLIIVFIFSHRMRSLFFRSIYVK</sequence>
<dbReference type="InterPro" id="IPR050833">
    <property type="entry name" value="Poly_Biosynth_Transport"/>
</dbReference>
<evidence type="ECO:0000256" key="1">
    <source>
        <dbReference type="ARBA" id="ARBA00004651"/>
    </source>
</evidence>
<feature type="transmembrane region" description="Helical" evidence="6">
    <location>
        <begin position="284"/>
        <end position="302"/>
    </location>
</feature>
<evidence type="ECO:0000256" key="4">
    <source>
        <dbReference type="ARBA" id="ARBA00022989"/>
    </source>
</evidence>
<feature type="transmembrane region" description="Helical" evidence="6">
    <location>
        <begin position="70"/>
        <end position="92"/>
    </location>
</feature>
<feature type="transmembrane region" description="Helical" evidence="6">
    <location>
        <begin position="308"/>
        <end position="326"/>
    </location>
</feature>
<proteinExistence type="predicted"/>
<keyword evidence="4 6" id="KW-1133">Transmembrane helix</keyword>
<name>A0A1E5FN41_VIBSP</name>
<accession>A0A1E5FN41</accession>
<dbReference type="GO" id="GO:0005886">
    <property type="term" value="C:plasma membrane"/>
    <property type="evidence" value="ECO:0007669"/>
    <property type="project" value="UniProtKB-SubCell"/>
</dbReference>
<keyword evidence="3 6" id="KW-0812">Transmembrane</keyword>
<evidence type="ECO:0000256" key="2">
    <source>
        <dbReference type="ARBA" id="ARBA00022475"/>
    </source>
</evidence>
<comment type="subcellular location">
    <subcellularLocation>
        <location evidence="1">Cell membrane</location>
        <topology evidence="1">Multi-pass membrane protein</topology>
    </subcellularLocation>
</comment>
<dbReference type="RefSeq" id="WP_019826111.1">
    <property type="nucleotide sequence ID" value="NZ_AJZD02000208.1"/>
</dbReference>
<feature type="transmembrane region" description="Helical" evidence="6">
    <location>
        <begin position="213"/>
        <end position="236"/>
    </location>
</feature>
<feature type="transmembrane region" description="Helical" evidence="6">
    <location>
        <begin position="9"/>
        <end position="34"/>
    </location>
</feature>
<feature type="non-terminal residue" evidence="7">
    <location>
        <position position="1"/>
    </location>
</feature>
<evidence type="ECO:0000313" key="8">
    <source>
        <dbReference type="Proteomes" id="UP000094802"/>
    </source>
</evidence>
<gene>
    <name evidence="7" type="ORF">A142_22335</name>
</gene>